<name>A0ABP7VCU9_9BACI</name>
<organism evidence="5 6">
    <name type="scientific">Amphibacillus indicireducens</name>
    <dbReference type="NCBI Taxonomy" id="1076330"/>
    <lineage>
        <taxon>Bacteria</taxon>
        <taxon>Bacillati</taxon>
        <taxon>Bacillota</taxon>
        <taxon>Bacilli</taxon>
        <taxon>Bacillales</taxon>
        <taxon>Bacillaceae</taxon>
        <taxon>Amphibacillus</taxon>
    </lineage>
</organism>
<keyword evidence="6" id="KW-1185">Reference proteome</keyword>
<dbReference type="Gene3D" id="3.30.565.30">
    <property type="entry name" value="Sporulation initiation phosphotransferase B (SpoOB), C-terminal domain"/>
    <property type="match status" value="1"/>
</dbReference>
<evidence type="ECO:0000313" key="5">
    <source>
        <dbReference type="EMBL" id="GAA4064524.1"/>
    </source>
</evidence>
<comment type="caution">
    <text evidence="5">The sequence shown here is derived from an EMBL/GenBank/DDBJ whole genome shotgun (WGS) entry which is preliminary data.</text>
</comment>
<dbReference type="InterPro" id="IPR016120">
    <property type="entry name" value="Sig_transdc_His_kin_SpoOB"/>
</dbReference>
<dbReference type="Gene3D" id="1.10.287.130">
    <property type="match status" value="1"/>
</dbReference>
<proteinExistence type="predicted"/>
<dbReference type="SUPFAM" id="SSF55890">
    <property type="entry name" value="Sporulation response regulatory protein Spo0B"/>
    <property type="match status" value="1"/>
</dbReference>
<evidence type="ECO:0000313" key="6">
    <source>
        <dbReference type="Proteomes" id="UP001501734"/>
    </source>
</evidence>
<keyword evidence="2" id="KW-0808">Transferase</keyword>
<dbReference type="RefSeq" id="WP_344910722.1">
    <property type="nucleotide sequence ID" value="NZ_BAABDL010000048.1"/>
</dbReference>
<dbReference type="InterPro" id="IPR039506">
    <property type="entry name" value="SPOB_a"/>
</dbReference>
<reference evidence="6" key="1">
    <citation type="journal article" date="2019" name="Int. J. Syst. Evol. Microbiol.">
        <title>The Global Catalogue of Microorganisms (GCM) 10K type strain sequencing project: providing services to taxonomists for standard genome sequencing and annotation.</title>
        <authorList>
            <consortium name="The Broad Institute Genomics Platform"/>
            <consortium name="The Broad Institute Genome Sequencing Center for Infectious Disease"/>
            <person name="Wu L."/>
            <person name="Ma J."/>
        </authorList>
    </citation>
    <scope>NUCLEOTIDE SEQUENCE [LARGE SCALE GENOMIC DNA]</scope>
    <source>
        <strain evidence="6">JCM 17250</strain>
    </source>
</reference>
<dbReference type="InterPro" id="IPR037100">
    <property type="entry name" value="Spo0B_C_sf"/>
</dbReference>
<feature type="domain" description="SpoOB alpha-helical" evidence="4">
    <location>
        <begin position="4"/>
        <end position="55"/>
    </location>
</feature>
<evidence type="ECO:0000259" key="4">
    <source>
        <dbReference type="Pfam" id="PF14689"/>
    </source>
</evidence>
<accession>A0ABP7VCU9</accession>
<gene>
    <name evidence="5" type="ORF">GCM10022410_08830</name>
</gene>
<dbReference type="Pfam" id="PF14689">
    <property type="entry name" value="SPOB_a"/>
    <property type="match status" value="1"/>
</dbReference>
<evidence type="ECO:0000256" key="2">
    <source>
        <dbReference type="ARBA" id="ARBA00022679"/>
    </source>
</evidence>
<keyword evidence="3" id="KW-0418">Kinase</keyword>
<keyword evidence="1" id="KW-0597">Phosphoprotein</keyword>
<evidence type="ECO:0000256" key="1">
    <source>
        <dbReference type="ARBA" id="ARBA00022553"/>
    </source>
</evidence>
<dbReference type="EMBL" id="BAABDL010000048">
    <property type="protein sequence ID" value="GAA4064524.1"/>
    <property type="molecule type" value="Genomic_DNA"/>
</dbReference>
<evidence type="ECO:0000256" key="3">
    <source>
        <dbReference type="ARBA" id="ARBA00022777"/>
    </source>
</evidence>
<dbReference type="Proteomes" id="UP001501734">
    <property type="component" value="Unassembled WGS sequence"/>
</dbReference>
<protein>
    <recommendedName>
        <fullName evidence="4">SpoOB alpha-helical domain-containing protein</fullName>
    </recommendedName>
</protein>
<sequence>MNEREAINLLKHYRHRYANYLQLIISYAQLGKLDVVQEKAAELIKVINQDQLFHNMPLPKTIITLIQLTDMKSGLEWTPIIDLEQKPEIDDQQLAEVIQTIHQQIIEQSMNLSLYHGTITFQQKKSEPFTLLLTCRGNFSRKDQLKDSLAKIDRIQIERATDEELSFYWVAQ</sequence>